<dbReference type="InterPro" id="IPR036866">
    <property type="entry name" value="RibonucZ/Hydroxyglut_hydro"/>
</dbReference>
<dbReference type="HAMAP" id="MF_01818">
    <property type="entry name" value="RNase_Z_BN"/>
    <property type="match status" value="1"/>
</dbReference>
<evidence type="ECO:0000256" key="6">
    <source>
        <dbReference type="ARBA" id="ARBA00022759"/>
    </source>
</evidence>
<organism evidence="9 10">
    <name type="scientific">Phytophthora nicotianae P1976</name>
    <dbReference type="NCBI Taxonomy" id="1317066"/>
    <lineage>
        <taxon>Eukaryota</taxon>
        <taxon>Sar</taxon>
        <taxon>Stramenopiles</taxon>
        <taxon>Oomycota</taxon>
        <taxon>Peronosporomycetes</taxon>
        <taxon>Peronosporales</taxon>
        <taxon>Peronosporaceae</taxon>
        <taxon>Phytophthora</taxon>
    </lineage>
</organism>
<dbReference type="EMBL" id="ANJA01003547">
    <property type="protein sequence ID" value="ETO62745.1"/>
    <property type="molecule type" value="Genomic_DNA"/>
</dbReference>
<dbReference type="PANTHER" id="PTHR46018">
    <property type="entry name" value="ZINC PHOSPHODIESTERASE ELAC PROTEIN 1"/>
    <property type="match status" value="1"/>
</dbReference>
<dbReference type="AlphaFoldDB" id="A0A080Z7Y4"/>
<dbReference type="Proteomes" id="UP000028582">
    <property type="component" value="Unassembled WGS sequence"/>
</dbReference>
<evidence type="ECO:0000256" key="5">
    <source>
        <dbReference type="ARBA" id="ARBA00022723"/>
    </source>
</evidence>
<evidence type="ECO:0000256" key="2">
    <source>
        <dbReference type="ARBA" id="ARBA00011738"/>
    </source>
</evidence>
<sequence>MASMARAPWRLAPLTRISERQALLKTVPMRSCNKLFVPPPQLPFTGFEVLFLGTGAGSPSVRRNPTGVCLRLARSNWMFDCAEGSLRQLIKSVVRVPLTTKFFVSHLHGDHVYGLPGILCTLDNHNAEYKDPQTKEKAPRPIDVYGPLGLFSYLNTAFSTSSTWLANLKITVHELVSPEMLNKTSKHEKFMRNAPKHPSLKRKWVHVESDGNGDVWNVLDDGKVIVKAATLKHTVTSFGYGSFFKVAYFFSQLAFWDSYVVEEYPVPGKLDLNALRKRGLPPGPKYGTLKLGGSVELPSGEIIHASEVTGPKARGRKVAILGDSADSSRMFDIAQNCDVLVHEATLSHDMVKQAVHRGHSTARMAGYAAKKMNATLLALTHFSHRFRHWSADAKSRSTLHLALEAQGSFGRRAVVPASDFLRIPIPRLPHE</sequence>
<dbReference type="Gene3D" id="3.60.15.10">
    <property type="entry name" value="Ribonuclease Z/Hydroxyacylglutathione hydrolase-like"/>
    <property type="match status" value="1"/>
</dbReference>
<evidence type="ECO:0000256" key="1">
    <source>
        <dbReference type="ARBA" id="ARBA00001947"/>
    </source>
</evidence>
<proteinExistence type="inferred from homology"/>
<evidence type="ECO:0000256" key="8">
    <source>
        <dbReference type="ARBA" id="ARBA00022833"/>
    </source>
</evidence>
<reference evidence="9 10" key="1">
    <citation type="submission" date="2013-11" db="EMBL/GenBank/DDBJ databases">
        <title>The Genome Sequence of Phytophthora parasitica P1976.</title>
        <authorList>
            <consortium name="The Broad Institute Genomics Platform"/>
            <person name="Russ C."/>
            <person name="Tyler B."/>
            <person name="Panabieres F."/>
            <person name="Shan W."/>
            <person name="Tripathy S."/>
            <person name="Grunwald N."/>
            <person name="Machado M."/>
            <person name="Johnson C.S."/>
            <person name="Walker B."/>
            <person name="Young S."/>
            <person name="Zeng Q."/>
            <person name="Gargeya S."/>
            <person name="Fitzgerald M."/>
            <person name="Haas B."/>
            <person name="Abouelleil A."/>
            <person name="Allen A.W."/>
            <person name="Alvarado L."/>
            <person name="Arachchi H.M."/>
            <person name="Berlin A.M."/>
            <person name="Chapman S.B."/>
            <person name="Gainer-Dewar J."/>
            <person name="Goldberg J."/>
            <person name="Griggs A."/>
            <person name="Gujja S."/>
            <person name="Hansen M."/>
            <person name="Howarth C."/>
            <person name="Imamovic A."/>
            <person name="Ireland A."/>
            <person name="Larimer J."/>
            <person name="McCowan C."/>
            <person name="Murphy C."/>
            <person name="Pearson M."/>
            <person name="Poon T.W."/>
            <person name="Priest M."/>
            <person name="Roberts A."/>
            <person name="Saif S."/>
            <person name="Shea T."/>
            <person name="Sisk P."/>
            <person name="Sykes S."/>
            <person name="Wortman J."/>
            <person name="Nusbaum C."/>
            <person name="Birren B."/>
        </authorList>
    </citation>
    <scope>NUCLEOTIDE SEQUENCE [LARGE SCALE GENOMIC DNA]</scope>
    <source>
        <strain evidence="9 10">P1976</strain>
    </source>
</reference>
<evidence type="ECO:0000313" key="9">
    <source>
        <dbReference type="EMBL" id="ETO62745.1"/>
    </source>
</evidence>
<keyword evidence="5" id="KW-0479">Metal-binding</keyword>
<dbReference type="SUPFAM" id="SSF56281">
    <property type="entry name" value="Metallo-hydrolase/oxidoreductase"/>
    <property type="match status" value="1"/>
</dbReference>
<dbReference type="PANTHER" id="PTHR46018:SF2">
    <property type="entry name" value="ZINC PHOSPHODIESTERASE ELAC PROTEIN 1"/>
    <property type="match status" value="1"/>
</dbReference>
<comment type="caution">
    <text evidence="9">The sequence shown here is derived from an EMBL/GenBank/DDBJ whole genome shotgun (WGS) entry which is preliminary data.</text>
</comment>
<keyword evidence="8" id="KW-0862">Zinc</keyword>
<evidence type="ECO:0000256" key="3">
    <source>
        <dbReference type="ARBA" id="ARBA00022694"/>
    </source>
</evidence>
<protein>
    <submittedName>
        <fullName evidence="9">Uncharacterized protein</fullName>
    </submittedName>
</protein>
<keyword evidence="3" id="KW-0819">tRNA processing</keyword>
<keyword evidence="7" id="KW-0378">Hydrolase</keyword>
<dbReference type="CDD" id="cd07717">
    <property type="entry name" value="RNaseZ_ZiPD-like_MBL-fold"/>
    <property type="match status" value="1"/>
</dbReference>
<evidence type="ECO:0000256" key="7">
    <source>
        <dbReference type="ARBA" id="ARBA00022801"/>
    </source>
</evidence>
<dbReference type="GO" id="GO:0046872">
    <property type="term" value="F:metal ion binding"/>
    <property type="evidence" value="ECO:0007669"/>
    <property type="project" value="UniProtKB-KW"/>
</dbReference>
<dbReference type="GO" id="GO:0005634">
    <property type="term" value="C:nucleus"/>
    <property type="evidence" value="ECO:0007669"/>
    <property type="project" value="TreeGrafter"/>
</dbReference>
<evidence type="ECO:0000256" key="4">
    <source>
        <dbReference type="ARBA" id="ARBA00022722"/>
    </source>
</evidence>
<evidence type="ECO:0000313" key="10">
    <source>
        <dbReference type="Proteomes" id="UP000028582"/>
    </source>
</evidence>
<dbReference type="OrthoDB" id="527344at2759"/>
<gene>
    <name evidence="9" type="ORF">F444_19389</name>
</gene>
<accession>A0A080Z7Y4</accession>
<keyword evidence="6" id="KW-0255">Endonuclease</keyword>
<name>A0A080Z7Y4_PHYNI</name>
<dbReference type="InterPro" id="IPR013471">
    <property type="entry name" value="RNase_Z/BN"/>
</dbReference>
<dbReference type="GO" id="GO:0042781">
    <property type="term" value="F:3'-tRNA processing endoribonuclease activity"/>
    <property type="evidence" value="ECO:0007669"/>
    <property type="project" value="TreeGrafter"/>
</dbReference>
<comment type="subunit">
    <text evidence="2">Homodimer.</text>
</comment>
<keyword evidence="4" id="KW-0540">Nuclease</keyword>
<comment type="cofactor">
    <cofactor evidence="1">
        <name>Zn(2+)</name>
        <dbReference type="ChEBI" id="CHEBI:29105"/>
    </cofactor>
</comment>